<dbReference type="AlphaFoldDB" id="A0A0C3BH23"/>
<protein>
    <submittedName>
        <fullName evidence="1">Uncharacterized protein</fullName>
    </submittedName>
</protein>
<gene>
    <name evidence="1" type="ORF">PILCRDRAFT_816791</name>
</gene>
<proteinExistence type="predicted"/>
<name>A0A0C3BH23_PILCF</name>
<dbReference type="EMBL" id="KN832984">
    <property type="protein sequence ID" value="KIM85588.1"/>
    <property type="molecule type" value="Genomic_DNA"/>
</dbReference>
<reference evidence="1 2" key="1">
    <citation type="submission" date="2014-04" db="EMBL/GenBank/DDBJ databases">
        <authorList>
            <consortium name="DOE Joint Genome Institute"/>
            <person name="Kuo A."/>
            <person name="Tarkka M."/>
            <person name="Buscot F."/>
            <person name="Kohler A."/>
            <person name="Nagy L.G."/>
            <person name="Floudas D."/>
            <person name="Copeland A."/>
            <person name="Barry K.W."/>
            <person name="Cichocki N."/>
            <person name="Veneault-Fourrey C."/>
            <person name="LaButti K."/>
            <person name="Lindquist E.A."/>
            <person name="Lipzen A."/>
            <person name="Lundell T."/>
            <person name="Morin E."/>
            <person name="Murat C."/>
            <person name="Sun H."/>
            <person name="Tunlid A."/>
            <person name="Henrissat B."/>
            <person name="Grigoriev I.V."/>
            <person name="Hibbett D.S."/>
            <person name="Martin F."/>
            <person name="Nordberg H.P."/>
            <person name="Cantor M.N."/>
            <person name="Hua S.X."/>
        </authorList>
    </citation>
    <scope>NUCLEOTIDE SEQUENCE [LARGE SCALE GENOMIC DNA]</scope>
    <source>
        <strain evidence="1 2">F 1598</strain>
    </source>
</reference>
<sequence>MWYSRGLPLPHAPFKSVLFEKIESKRLSAVHVLPPSTHRIRCSNYQGIDEPVNKRWKNINVKPLRPYKIKGKGFGIQKPHEEEKRLASEITAEPPKKKNRRVMQEFRPYSEHRKAIRISGRKKNIFKTGWPKMDNCRCL</sequence>
<dbReference type="HOGENOM" id="CLU_1845838_0_0_1"/>
<evidence type="ECO:0000313" key="2">
    <source>
        <dbReference type="Proteomes" id="UP000054166"/>
    </source>
</evidence>
<evidence type="ECO:0000313" key="1">
    <source>
        <dbReference type="EMBL" id="KIM85588.1"/>
    </source>
</evidence>
<accession>A0A0C3BH23</accession>
<organism evidence="1 2">
    <name type="scientific">Piloderma croceum (strain F 1598)</name>
    <dbReference type="NCBI Taxonomy" id="765440"/>
    <lineage>
        <taxon>Eukaryota</taxon>
        <taxon>Fungi</taxon>
        <taxon>Dikarya</taxon>
        <taxon>Basidiomycota</taxon>
        <taxon>Agaricomycotina</taxon>
        <taxon>Agaricomycetes</taxon>
        <taxon>Agaricomycetidae</taxon>
        <taxon>Atheliales</taxon>
        <taxon>Atheliaceae</taxon>
        <taxon>Piloderma</taxon>
    </lineage>
</organism>
<dbReference type="InParanoid" id="A0A0C3BH23"/>
<reference evidence="2" key="2">
    <citation type="submission" date="2015-01" db="EMBL/GenBank/DDBJ databases">
        <title>Evolutionary Origins and Diversification of the Mycorrhizal Mutualists.</title>
        <authorList>
            <consortium name="DOE Joint Genome Institute"/>
            <consortium name="Mycorrhizal Genomics Consortium"/>
            <person name="Kohler A."/>
            <person name="Kuo A."/>
            <person name="Nagy L.G."/>
            <person name="Floudas D."/>
            <person name="Copeland A."/>
            <person name="Barry K.W."/>
            <person name="Cichocki N."/>
            <person name="Veneault-Fourrey C."/>
            <person name="LaButti K."/>
            <person name="Lindquist E.A."/>
            <person name="Lipzen A."/>
            <person name="Lundell T."/>
            <person name="Morin E."/>
            <person name="Murat C."/>
            <person name="Riley R."/>
            <person name="Ohm R."/>
            <person name="Sun H."/>
            <person name="Tunlid A."/>
            <person name="Henrissat B."/>
            <person name="Grigoriev I.V."/>
            <person name="Hibbett D.S."/>
            <person name="Martin F."/>
        </authorList>
    </citation>
    <scope>NUCLEOTIDE SEQUENCE [LARGE SCALE GENOMIC DNA]</scope>
    <source>
        <strain evidence="2">F 1598</strain>
    </source>
</reference>
<keyword evidence="2" id="KW-1185">Reference proteome</keyword>
<dbReference type="Proteomes" id="UP000054166">
    <property type="component" value="Unassembled WGS sequence"/>
</dbReference>